<dbReference type="InterPro" id="IPR011050">
    <property type="entry name" value="Pectin_lyase_fold/virulence"/>
</dbReference>
<dbReference type="InterPro" id="IPR012334">
    <property type="entry name" value="Pectin_lyas_fold"/>
</dbReference>
<dbReference type="Gene3D" id="2.160.20.10">
    <property type="entry name" value="Single-stranded right-handed beta-helix, Pectin lyase-like"/>
    <property type="match status" value="1"/>
</dbReference>
<dbReference type="PANTHER" id="PTHR31321:SF57">
    <property type="entry name" value="PECTINESTERASE 53-RELATED"/>
    <property type="match status" value="1"/>
</dbReference>
<feature type="active site" evidence="4">
    <location>
        <position position="266"/>
    </location>
</feature>
<dbReference type="InterPro" id="IPR033131">
    <property type="entry name" value="Pectinesterase_Asp_AS"/>
</dbReference>
<evidence type="ECO:0000256" key="3">
    <source>
        <dbReference type="ARBA" id="ARBA00023085"/>
    </source>
</evidence>
<dbReference type="GO" id="GO:0045490">
    <property type="term" value="P:pectin catabolic process"/>
    <property type="evidence" value="ECO:0007669"/>
    <property type="project" value="UniProtKB-UniRule"/>
</dbReference>
<evidence type="ECO:0000256" key="2">
    <source>
        <dbReference type="ARBA" id="ARBA00022801"/>
    </source>
</evidence>
<accession>A0A2T0VZC4</accession>
<dbReference type="GO" id="GO:0030599">
    <property type="term" value="F:pectinesterase activity"/>
    <property type="evidence" value="ECO:0007669"/>
    <property type="project" value="UniProtKB-UniRule"/>
</dbReference>
<evidence type="ECO:0000259" key="6">
    <source>
        <dbReference type="Pfam" id="PF01095"/>
    </source>
</evidence>
<dbReference type="PROSITE" id="PS00503">
    <property type="entry name" value="PECTINESTERASE_2"/>
    <property type="match status" value="1"/>
</dbReference>
<evidence type="ECO:0000256" key="1">
    <source>
        <dbReference type="ARBA" id="ARBA00008891"/>
    </source>
</evidence>
<sequence>MANVLRPQLTKAQAVEYSAANVLRCTGVAGDETVDPWCPWLDEFMAGQVVCDPDYIGTPELGLADVVNQAVTECAGPDRIYIGLEPGEYKGPVFIPQITWQGRAVPVTIYGMDADPSRTKISANVDAEMPGEEYQDRFAGLFTGHAPEIIAIFDRISAHSKITTANTSVVRVENDGCQLRNMTLVNTYNADRLPQGADDSGATRADFQQSTGQHQAVALLVAGADQVHCENLHLESFQDTLYLKSPAPFTTSRSYFKGCKIAGDVDFIFGQTTAYFTDCTIVSRGSRALHAWVAAPSTNIRTSFGFVFSACTFAHDGSENALAGRFSLGRQWFESVRATPYGVPSVLDYTCDLDHVSEYNEPNGTISRATLEAVGKCVILRSKIGAHINPAAPWDDWNGGTFGRDGEYTPGVWNARFRPVQFRAADVTSALSDWLPAQPVDLSDVSPDTVFLAEFDNQEI</sequence>
<evidence type="ECO:0000256" key="4">
    <source>
        <dbReference type="PROSITE-ProRule" id="PRU10040"/>
    </source>
</evidence>
<dbReference type="Proteomes" id="UP000238007">
    <property type="component" value="Unassembled WGS sequence"/>
</dbReference>
<dbReference type="GO" id="GO:0009279">
    <property type="term" value="C:cell outer membrane"/>
    <property type="evidence" value="ECO:0007669"/>
    <property type="project" value="TreeGrafter"/>
</dbReference>
<keyword evidence="8" id="KW-1185">Reference proteome</keyword>
<dbReference type="EC" id="3.1.1.11" evidence="5"/>
<dbReference type="OrthoDB" id="191551at2"/>
<dbReference type="EMBL" id="PVTP01000005">
    <property type="protein sequence ID" value="PRY77695.1"/>
    <property type="molecule type" value="Genomic_DNA"/>
</dbReference>
<dbReference type="AlphaFoldDB" id="A0A2T0VZC4"/>
<keyword evidence="3 5" id="KW-0063">Aspartyl esterase</keyword>
<name>A0A2T0VZC4_9RHOB</name>
<comment type="catalytic activity">
    <reaction evidence="5">
        <text>[(1-&gt;4)-alpha-D-galacturonosyl methyl ester](n) + n H2O = [(1-&gt;4)-alpha-D-galacturonosyl](n) + n methanol + n H(+)</text>
        <dbReference type="Rhea" id="RHEA:22380"/>
        <dbReference type="Rhea" id="RHEA-COMP:14570"/>
        <dbReference type="Rhea" id="RHEA-COMP:14573"/>
        <dbReference type="ChEBI" id="CHEBI:15377"/>
        <dbReference type="ChEBI" id="CHEBI:15378"/>
        <dbReference type="ChEBI" id="CHEBI:17790"/>
        <dbReference type="ChEBI" id="CHEBI:140522"/>
        <dbReference type="ChEBI" id="CHEBI:140523"/>
        <dbReference type="EC" id="3.1.1.11"/>
    </reaction>
</comment>
<protein>
    <recommendedName>
        <fullName evidence="5">Pectinesterase</fullName>
        <ecNumber evidence="5">3.1.1.11</ecNumber>
    </recommendedName>
</protein>
<dbReference type="GO" id="GO:0042545">
    <property type="term" value="P:cell wall modification"/>
    <property type="evidence" value="ECO:0007669"/>
    <property type="project" value="UniProtKB-UniRule"/>
</dbReference>
<feature type="domain" description="Pectinesterase catalytic" evidence="6">
    <location>
        <begin position="203"/>
        <end position="334"/>
    </location>
</feature>
<proteinExistence type="inferred from homology"/>
<comment type="caution">
    <text evidence="7">The sequence shown here is derived from an EMBL/GenBank/DDBJ whole genome shotgun (WGS) entry which is preliminary data.</text>
</comment>
<dbReference type="PANTHER" id="PTHR31321">
    <property type="entry name" value="ACYL-COA THIOESTER HYDROLASE YBHC-RELATED"/>
    <property type="match status" value="1"/>
</dbReference>
<dbReference type="Pfam" id="PF01095">
    <property type="entry name" value="Pectinesterase"/>
    <property type="match status" value="1"/>
</dbReference>
<evidence type="ECO:0000313" key="7">
    <source>
        <dbReference type="EMBL" id="PRY77695.1"/>
    </source>
</evidence>
<evidence type="ECO:0000313" key="8">
    <source>
        <dbReference type="Proteomes" id="UP000238007"/>
    </source>
</evidence>
<dbReference type="SUPFAM" id="SSF51126">
    <property type="entry name" value="Pectin lyase-like"/>
    <property type="match status" value="1"/>
</dbReference>
<dbReference type="UniPathway" id="UPA00545">
    <property type="reaction ID" value="UER00823"/>
</dbReference>
<reference evidence="7 8" key="1">
    <citation type="submission" date="2018-03" db="EMBL/GenBank/DDBJ databases">
        <title>Genomic Encyclopedia of Archaeal and Bacterial Type Strains, Phase II (KMG-II): from individual species to whole genera.</title>
        <authorList>
            <person name="Goeker M."/>
        </authorList>
    </citation>
    <scope>NUCLEOTIDE SEQUENCE [LARGE SCALE GENOMIC DNA]</scope>
    <source>
        <strain evidence="7 8">DSM 101533</strain>
    </source>
</reference>
<comment type="similarity">
    <text evidence="1">Belongs to the pectinesterase family.</text>
</comment>
<evidence type="ECO:0000256" key="5">
    <source>
        <dbReference type="RuleBase" id="RU000589"/>
    </source>
</evidence>
<organism evidence="7 8">
    <name type="scientific">Yoonia maritima</name>
    <dbReference type="NCBI Taxonomy" id="1435347"/>
    <lineage>
        <taxon>Bacteria</taxon>
        <taxon>Pseudomonadati</taxon>
        <taxon>Pseudomonadota</taxon>
        <taxon>Alphaproteobacteria</taxon>
        <taxon>Rhodobacterales</taxon>
        <taxon>Paracoccaceae</taxon>
        <taxon>Yoonia</taxon>
    </lineage>
</organism>
<dbReference type="RefSeq" id="WP_106357306.1">
    <property type="nucleotide sequence ID" value="NZ_PVTP01000005.1"/>
</dbReference>
<keyword evidence="2 5" id="KW-0378">Hydrolase</keyword>
<dbReference type="InterPro" id="IPR000070">
    <property type="entry name" value="Pectinesterase_cat"/>
</dbReference>
<comment type="pathway">
    <text evidence="5">Glycan metabolism; pectin degradation; 2-dehydro-3-deoxy-D-gluconate from pectin: step 1/5.</text>
</comment>
<gene>
    <name evidence="7" type="ORF">CLV80_105179</name>
</gene>